<reference evidence="3 4" key="1">
    <citation type="submission" date="2024-10" db="EMBL/GenBank/DDBJ databases">
        <title>The Natural Products Discovery Center: Release of the First 8490 Sequenced Strains for Exploring Actinobacteria Biosynthetic Diversity.</title>
        <authorList>
            <person name="Kalkreuter E."/>
            <person name="Kautsar S.A."/>
            <person name="Yang D."/>
            <person name="Bader C.D."/>
            <person name="Teijaro C.N."/>
            <person name="Fluegel L."/>
            <person name="Davis C.M."/>
            <person name="Simpson J.R."/>
            <person name="Lauterbach L."/>
            <person name="Steele A.D."/>
            <person name="Gui C."/>
            <person name="Meng S."/>
            <person name="Li G."/>
            <person name="Viehrig K."/>
            <person name="Ye F."/>
            <person name="Su P."/>
            <person name="Kiefer A.F."/>
            <person name="Nichols A."/>
            <person name="Cepeda A.J."/>
            <person name="Yan W."/>
            <person name="Fan B."/>
            <person name="Jiang Y."/>
            <person name="Adhikari A."/>
            <person name="Zheng C.-J."/>
            <person name="Schuster L."/>
            <person name="Cowan T.M."/>
            <person name="Smanski M.J."/>
            <person name="Chevrette M.G."/>
            <person name="De Carvalho L.P.S."/>
            <person name="Shen B."/>
        </authorList>
    </citation>
    <scope>NUCLEOTIDE SEQUENCE [LARGE SCALE GENOMIC DNA]</scope>
    <source>
        <strain evidence="3 4">NPDC053399</strain>
    </source>
</reference>
<name>A0ABW8C5Y6_9ACTN</name>
<organism evidence="3 4">
    <name type="scientific">Streptomyces fildesensis</name>
    <dbReference type="NCBI Taxonomy" id="375757"/>
    <lineage>
        <taxon>Bacteria</taxon>
        <taxon>Bacillati</taxon>
        <taxon>Actinomycetota</taxon>
        <taxon>Actinomycetes</taxon>
        <taxon>Kitasatosporales</taxon>
        <taxon>Streptomycetaceae</taxon>
        <taxon>Streptomyces</taxon>
    </lineage>
</organism>
<dbReference type="EMBL" id="JBITYG010000004">
    <property type="protein sequence ID" value="MFI9101841.1"/>
    <property type="molecule type" value="Genomic_DNA"/>
</dbReference>
<evidence type="ECO:0000313" key="3">
    <source>
        <dbReference type="EMBL" id="MFI9101841.1"/>
    </source>
</evidence>
<accession>A0ABW8C5Y6</accession>
<evidence type="ECO:0000256" key="1">
    <source>
        <dbReference type="SAM" id="MobiDB-lite"/>
    </source>
</evidence>
<sequence>MRSRAALVSSALLLGVSLTVAGCGAEGVRTASDAPAGKEVLVNEDAGRPDGAAARRAAEVAKAWTGSAAERAWRMGYRPLDQAEWLPPDAFHSGVDKAAFASGHLDLATQLPVSGPDGPEATVAWPDGSTLRRPLLTARHVFDGLVRNKSVCDGADCNGRLRVTGVKAATRTLATSRGRATIPVWEFTIEGYAQPFAYPAVAPDQPPQGPQSDRPAPDINGVSSAGGWSGLSTDGLVLNVGVSHGSCVKTLPGQVYETKDVVVLIGRVGQLPKDALCDAALRVTPVQFRLSRPLGTRTVLDAVTGEPMVLMTPGAADR</sequence>
<gene>
    <name evidence="3" type="ORF">ACIGXA_15105</name>
</gene>
<dbReference type="Proteomes" id="UP001614394">
    <property type="component" value="Unassembled WGS sequence"/>
</dbReference>
<comment type="caution">
    <text evidence="3">The sequence shown here is derived from an EMBL/GenBank/DDBJ whole genome shotgun (WGS) entry which is preliminary data.</text>
</comment>
<keyword evidence="4" id="KW-1185">Reference proteome</keyword>
<proteinExistence type="predicted"/>
<dbReference type="PROSITE" id="PS51257">
    <property type="entry name" value="PROKAR_LIPOPROTEIN"/>
    <property type="match status" value="1"/>
</dbReference>
<feature type="region of interest" description="Disordered" evidence="1">
    <location>
        <begin position="198"/>
        <end position="224"/>
    </location>
</feature>
<feature type="signal peptide" evidence="2">
    <location>
        <begin position="1"/>
        <end position="21"/>
    </location>
</feature>
<evidence type="ECO:0000256" key="2">
    <source>
        <dbReference type="SAM" id="SignalP"/>
    </source>
</evidence>
<evidence type="ECO:0000313" key="4">
    <source>
        <dbReference type="Proteomes" id="UP001614394"/>
    </source>
</evidence>
<dbReference type="RefSeq" id="WP_399648752.1">
    <property type="nucleotide sequence ID" value="NZ_JBITYG010000004.1"/>
</dbReference>
<evidence type="ECO:0008006" key="5">
    <source>
        <dbReference type="Google" id="ProtNLM"/>
    </source>
</evidence>
<feature type="chain" id="PRO_5046363177" description="Lipoprotein" evidence="2">
    <location>
        <begin position="22"/>
        <end position="318"/>
    </location>
</feature>
<keyword evidence="2" id="KW-0732">Signal</keyword>
<protein>
    <recommendedName>
        <fullName evidence="5">Lipoprotein</fullName>
    </recommendedName>
</protein>